<dbReference type="EMBL" id="CAEZXR010000283">
    <property type="protein sequence ID" value="CAB4722772.1"/>
    <property type="molecule type" value="Genomic_DNA"/>
</dbReference>
<evidence type="ECO:0000313" key="2">
    <source>
        <dbReference type="EMBL" id="CAB4722772.1"/>
    </source>
</evidence>
<proteinExistence type="predicted"/>
<dbReference type="InterPro" id="IPR025164">
    <property type="entry name" value="Toastrack_DUF4097"/>
</dbReference>
<dbReference type="AlphaFoldDB" id="A0A6J6RI17"/>
<protein>
    <submittedName>
        <fullName evidence="2">Unannotated protein</fullName>
    </submittedName>
</protein>
<gene>
    <name evidence="2" type="ORF">UFOPK2579_02096</name>
</gene>
<reference evidence="2" key="1">
    <citation type="submission" date="2020-05" db="EMBL/GenBank/DDBJ databases">
        <authorList>
            <person name="Chiriac C."/>
            <person name="Salcher M."/>
            <person name="Ghai R."/>
            <person name="Kavagutti S V."/>
        </authorList>
    </citation>
    <scope>NUCLEOTIDE SEQUENCE</scope>
</reference>
<accession>A0A6J6RI17</accession>
<dbReference type="Pfam" id="PF13349">
    <property type="entry name" value="DUF4097"/>
    <property type="match status" value="1"/>
</dbReference>
<feature type="domain" description="DUF4097" evidence="1">
    <location>
        <begin position="18"/>
        <end position="270"/>
    </location>
</feature>
<sequence>MTEHHFETHQPVQLYVELGRGTVQVHATETTESSVTVTGRDADDVRVDLSGDELSVIGPKARQTLFGGDSGHQVVITVPSRSSLVTRLGSADLAARGDLATGRLKAGSGEIRVESLTGPSLVETGSGGVRIERVAADLRLRSGSGDVHLGHCAGEVSVSTGSGDVDIDTAEGIVSAKTGSGDLTVGTAGHDVTLSTASGDLRIGSARRGVLRTKSASGDIRVGIPAGVPVWTDVSTVSGRISSDLQGAGQPEQGAPYVEVRATTVSGDVVLSQI</sequence>
<name>A0A6J6RI17_9ZZZZ</name>
<organism evidence="2">
    <name type="scientific">freshwater metagenome</name>
    <dbReference type="NCBI Taxonomy" id="449393"/>
    <lineage>
        <taxon>unclassified sequences</taxon>
        <taxon>metagenomes</taxon>
        <taxon>ecological metagenomes</taxon>
    </lineage>
</organism>
<evidence type="ECO:0000259" key="1">
    <source>
        <dbReference type="Pfam" id="PF13349"/>
    </source>
</evidence>